<dbReference type="PROSITE" id="PS00463">
    <property type="entry name" value="ZN2_CY6_FUNGAL_1"/>
    <property type="match status" value="1"/>
</dbReference>
<keyword evidence="4" id="KW-0539">Nucleus</keyword>
<name>A0ABR4HM87_9EURO</name>
<organism evidence="6 7">
    <name type="scientific">Aspergillus cavernicola</name>
    <dbReference type="NCBI Taxonomy" id="176166"/>
    <lineage>
        <taxon>Eukaryota</taxon>
        <taxon>Fungi</taxon>
        <taxon>Dikarya</taxon>
        <taxon>Ascomycota</taxon>
        <taxon>Pezizomycotina</taxon>
        <taxon>Eurotiomycetes</taxon>
        <taxon>Eurotiomycetidae</taxon>
        <taxon>Eurotiales</taxon>
        <taxon>Aspergillaceae</taxon>
        <taxon>Aspergillus</taxon>
        <taxon>Aspergillus subgen. Nidulantes</taxon>
    </lineage>
</organism>
<dbReference type="InterPro" id="IPR053181">
    <property type="entry name" value="EcdB-like_regulator"/>
</dbReference>
<evidence type="ECO:0000256" key="3">
    <source>
        <dbReference type="ARBA" id="ARBA00023163"/>
    </source>
</evidence>
<keyword evidence="7" id="KW-1185">Reference proteome</keyword>
<sequence length="556" mass="62069">MSLDPSVHDTRRRRSSLACNTCRARRTKCDGQRPKCSFCVERSKDCFYQGTQSPPPSPLKMELSRIWEQLEHMTGVVQGRSSPSEDVPFVEGLHHDTSLGFPFMTVQNTAFMDLLGLDPSLPVLLEKMERGRQTNRSDIRFTFSLLNAFAEQIHIWYPILHADYTDEFLQAIASFFPHSTASCLTLLVLAIGCLVECESIVHALQRRPETIYIQAAMEMLPCVLTDSSPRSAQCLLLFSIYHLCYAQPCQAHDYVVMASYKLQNSLLNDFDTEENPIQMAIIGNCFWSALLIESEIAVQLDLVDSGIWNMSSLAPAPASLGTWTWILDRSNLFATPDSAGSDEAMHSCGLTTDLSYFMAEIAMRKMLQHCTWSIRTVSQNTHAYAPIVATELERQLDEWHRLLPQGLAFGRPDHLTSSQPPAQVEFLRTQYYAYKASVYWPAAYEAISAGDATEDLLLHCRRFFDAYTDFVTSAAVSVHVCRPNVWTLYTSVFTISMAAVAALAEPCLFGVVPPSIVQSLELAVGMFGRVTETSPSLAKMGAILKERALQAVAPLP</sequence>
<gene>
    <name evidence="6" type="ORF">BDW59DRAFT_175766</name>
</gene>
<evidence type="ECO:0000256" key="1">
    <source>
        <dbReference type="ARBA" id="ARBA00023015"/>
    </source>
</evidence>
<keyword evidence="2" id="KW-0238">DNA-binding</keyword>
<reference evidence="6 7" key="1">
    <citation type="submission" date="2024-07" db="EMBL/GenBank/DDBJ databases">
        <title>Section-level genome sequencing and comparative genomics of Aspergillus sections Usti and Cavernicolus.</title>
        <authorList>
            <consortium name="Lawrence Berkeley National Laboratory"/>
            <person name="Nybo J.L."/>
            <person name="Vesth T.C."/>
            <person name="Theobald S."/>
            <person name="Frisvad J.C."/>
            <person name="Larsen T.O."/>
            <person name="Kjaerboelling I."/>
            <person name="Rothschild-Mancinelli K."/>
            <person name="Lyhne E.K."/>
            <person name="Kogle M.E."/>
            <person name="Barry K."/>
            <person name="Clum A."/>
            <person name="Na H."/>
            <person name="Ledsgaard L."/>
            <person name="Lin J."/>
            <person name="Lipzen A."/>
            <person name="Kuo A."/>
            <person name="Riley R."/>
            <person name="Mondo S."/>
            <person name="LaButti K."/>
            <person name="Haridas S."/>
            <person name="Pangalinan J."/>
            <person name="Salamov A.A."/>
            <person name="Simmons B.A."/>
            <person name="Magnuson J.K."/>
            <person name="Chen J."/>
            <person name="Drula E."/>
            <person name="Henrissat B."/>
            <person name="Wiebenga A."/>
            <person name="Lubbers R.J."/>
            <person name="Gomes A.C."/>
            <person name="Makela M.R."/>
            <person name="Stajich J."/>
            <person name="Grigoriev I.V."/>
            <person name="Mortensen U.H."/>
            <person name="De vries R.P."/>
            <person name="Baker S.E."/>
            <person name="Andersen M.R."/>
        </authorList>
    </citation>
    <scope>NUCLEOTIDE SEQUENCE [LARGE SCALE GENOMIC DNA]</scope>
    <source>
        <strain evidence="6 7">CBS 600.67</strain>
    </source>
</reference>
<accession>A0ABR4HM87</accession>
<dbReference type="Pfam" id="PF00172">
    <property type="entry name" value="Zn_clus"/>
    <property type="match status" value="1"/>
</dbReference>
<dbReference type="Proteomes" id="UP001610335">
    <property type="component" value="Unassembled WGS sequence"/>
</dbReference>
<evidence type="ECO:0000256" key="2">
    <source>
        <dbReference type="ARBA" id="ARBA00023125"/>
    </source>
</evidence>
<feature type="domain" description="Zn(2)-C6 fungal-type" evidence="5">
    <location>
        <begin position="18"/>
        <end position="48"/>
    </location>
</feature>
<dbReference type="CDD" id="cd12148">
    <property type="entry name" value="fungal_TF_MHR"/>
    <property type="match status" value="1"/>
</dbReference>
<comment type="caution">
    <text evidence="6">The sequence shown here is derived from an EMBL/GenBank/DDBJ whole genome shotgun (WGS) entry which is preliminary data.</text>
</comment>
<dbReference type="InterPro" id="IPR001138">
    <property type="entry name" value="Zn2Cys6_DnaBD"/>
</dbReference>
<proteinExistence type="predicted"/>
<dbReference type="PANTHER" id="PTHR47785">
    <property type="entry name" value="ZN(II)2CYS6 TRANSCRIPTION FACTOR (EUROFUNG)-RELATED-RELATED"/>
    <property type="match status" value="1"/>
</dbReference>
<dbReference type="SUPFAM" id="SSF57701">
    <property type="entry name" value="Zn2/Cys6 DNA-binding domain"/>
    <property type="match status" value="1"/>
</dbReference>
<dbReference type="SMART" id="SM00066">
    <property type="entry name" value="GAL4"/>
    <property type="match status" value="1"/>
</dbReference>
<dbReference type="InterPro" id="IPR036864">
    <property type="entry name" value="Zn2-C6_fun-type_DNA-bd_sf"/>
</dbReference>
<protein>
    <recommendedName>
        <fullName evidence="5">Zn(2)-C6 fungal-type domain-containing protein</fullName>
    </recommendedName>
</protein>
<dbReference type="Gene3D" id="4.10.240.10">
    <property type="entry name" value="Zn(2)-C6 fungal-type DNA-binding domain"/>
    <property type="match status" value="1"/>
</dbReference>
<evidence type="ECO:0000259" key="5">
    <source>
        <dbReference type="PROSITE" id="PS50048"/>
    </source>
</evidence>
<evidence type="ECO:0000313" key="7">
    <source>
        <dbReference type="Proteomes" id="UP001610335"/>
    </source>
</evidence>
<dbReference type="PROSITE" id="PS50048">
    <property type="entry name" value="ZN2_CY6_FUNGAL_2"/>
    <property type="match status" value="1"/>
</dbReference>
<keyword evidence="3" id="KW-0804">Transcription</keyword>
<dbReference type="PANTHER" id="PTHR47785:SF3">
    <property type="entry name" value="ZN(2)-C6 FUNGAL-TYPE DOMAIN-CONTAINING PROTEIN"/>
    <property type="match status" value="1"/>
</dbReference>
<evidence type="ECO:0000256" key="4">
    <source>
        <dbReference type="ARBA" id="ARBA00023242"/>
    </source>
</evidence>
<dbReference type="EMBL" id="JBFXLS010000100">
    <property type="protein sequence ID" value="KAL2816590.1"/>
    <property type="molecule type" value="Genomic_DNA"/>
</dbReference>
<dbReference type="CDD" id="cd00067">
    <property type="entry name" value="GAL4"/>
    <property type="match status" value="1"/>
</dbReference>
<keyword evidence="1" id="KW-0805">Transcription regulation</keyword>
<evidence type="ECO:0000313" key="6">
    <source>
        <dbReference type="EMBL" id="KAL2816590.1"/>
    </source>
</evidence>